<accession>A0A3G7THY9</accession>
<name>A0A3G7THY9_9PSED</name>
<dbReference type="Proteomes" id="UP000268048">
    <property type="component" value="Chromosome"/>
</dbReference>
<proteinExistence type="predicted"/>
<sequence length="38" mass="4166">MYGNLTNGIAKSRLRLLRSEKLAQQYAKSSFAVPGKPA</sequence>
<evidence type="ECO:0000313" key="2">
    <source>
        <dbReference type="Proteomes" id="UP000268048"/>
    </source>
</evidence>
<dbReference type="AlphaFoldDB" id="A0A3G7THY9"/>
<protein>
    <submittedName>
        <fullName evidence="1">Uncharacterized protein</fullName>
    </submittedName>
</protein>
<dbReference type="EMBL" id="CP027753">
    <property type="protein sequence ID" value="AZE45846.1"/>
    <property type="molecule type" value="Genomic_DNA"/>
</dbReference>
<gene>
    <name evidence="1" type="ORF">C4K04_0135</name>
</gene>
<reference evidence="1 2" key="1">
    <citation type="submission" date="2018-03" db="EMBL/GenBank/DDBJ databases">
        <title>Diversity of phytobeneficial traits revealed by whole-genome analysis of worldwide-isolated phenazine-producing Pseudomonas spp.</title>
        <authorList>
            <person name="Biessy A."/>
            <person name="Novinscak A."/>
            <person name="Blom J."/>
            <person name="Leger G."/>
            <person name="Thomashow L.S."/>
            <person name="Cazorla F.M."/>
            <person name="Josic D."/>
            <person name="Filion M."/>
        </authorList>
    </citation>
    <scope>NUCLEOTIDE SEQUENCE [LARGE SCALE GENOMIC DNA]</scope>
    <source>
        <strain evidence="1 2">B25</strain>
    </source>
</reference>
<organism evidence="1 2">
    <name type="scientific">Pseudomonas chlororaphis</name>
    <dbReference type="NCBI Taxonomy" id="587753"/>
    <lineage>
        <taxon>Bacteria</taxon>
        <taxon>Pseudomonadati</taxon>
        <taxon>Pseudomonadota</taxon>
        <taxon>Gammaproteobacteria</taxon>
        <taxon>Pseudomonadales</taxon>
        <taxon>Pseudomonadaceae</taxon>
        <taxon>Pseudomonas</taxon>
    </lineage>
</organism>
<evidence type="ECO:0000313" key="1">
    <source>
        <dbReference type="EMBL" id="AZE45846.1"/>
    </source>
</evidence>